<dbReference type="RefSeq" id="WP_317488420.1">
    <property type="nucleotide sequence ID" value="NZ_CP136051.1"/>
</dbReference>
<keyword evidence="5" id="KW-1185">Reference proteome</keyword>
<dbReference type="Pfam" id="PF19313">
    <property type="entry name" value="DUF5916"/>
    <property type="match status" value="1"/>
</dbReference>
<dbReference type="InterPro" id="IPR045670">
    <property type="entry name" value="DUF5916"/>
</dbReference>
<sequence>MKHTILFLLVAGHFFAQAQSNSTKSYTTAHIIGAAPEIDGYINDPVWEEVDWAGGDFRQVNPDKGKPATVQTKFKILYDAKNLYVAFRCYDPEPDKIVRRMSRRDGFDGDWVEINIDSYYDKRTAFSFTSSVSGVKGDEYISNNGDNWDDSWDPIWYLKTSIDEEGWVAEIRIPLSQLRFAEKPELTWGIQVQRLYFRNQERSQWQYIPPDAAGYVHLMGEMTGIKGIKPQKQLEIQPYVVTKMERFEKEEGNPYLTGRSAGADVGLDAKIGITSDVTLDLTVNPDFGQVEADPSQVNLSAFELFFQERRPFFTEGNNTLNFPVSQNDNNILFYSRRIGRQPQGGVDTDASGPDAVDEYVKPNNRTTILGAAKLTGKNKKGFSWGILESATSKEYAEIDSLGHIRKEAIEPFTNYFVARGQQDINKGNSILGGIVTGVNRNIKDQQLDWLHDAAYSAGVDFLHNWSERKYYVSSKIMMSHVKGSAEAISNTQLSSERYFQRPDNDHTEYDPTRTSLTGTGGEVIVGKKSGNLISDLGIVWQSPGFELNDIGYLAQTDNISQWFWMQYRILQAKGITRWQRYNINQWKEYDFGWRSLNEGYNVNAHAEFKNFWQSGGGITYRVRSASNADLRGGPTIAYPGMFNFWAYTGTDPRKKFHVNVNPEFGVGRENYRRYAGLYFNFTLRPTNALNISVSPTFETSKNQLQYVSSPTTDDGSRYIMGTIDQTTARVVFRATYMITPNLSVQYYGQPFGTSGKYSEFKSITDASASEYSQRYIPLPASVMSTGNDQYFVDENNDGTSDYSFGKPDFNFGQFRSNMVVRWEYIPGSTLFLVWTRERNGAFYDSHPDHDKYSFDFDERGHNIFLFKFTYRFVL</sequence>
<dbReference type="EMBL" id="CP136051">
    <property type="protein sequence ID" value="WOK05662.1"/>
    <property type="molecule type" value="Genomic_DNA"/>
</dbReference>
<organism evidence="4 5">
    <name type="scientific">Imperialibacter roseus</name>
    <dbReference type="NCBI Taxonomy" id="1324217"/>
    <lineage>
        <taxon>Bacteria</taxon>
        <taxon>Pseudomonadati</taxon>
        <taxon>Bacteroidota</taxon>
        <taxon>Cytophagia</taxon>
        <taxon>Cytophagales</taxon>
        <taxon>Flammeovirgaceae</taxon>
        <taxon>Imperialibacter</taxon>
    </lineage>
</organism>
<evidence type="ECO:0000313" key="5">
    <source>
        <dbReference type="Proteomes" id="UP001302349"/>
    </source>
</evidence>
<dbReference type="Proteomes" id="UP001302349">
    <property type="component" value="Chromosome"/>
</dbReference>
<evidence type="ECO:0000313" key="4">
    <source>
        <dbReference type="EMBL" id="WOK05662.1"/>
    </source>
</evidence>
<feature type="domain" description="Carbohydrate-binding" evidence="2">
    <location>
        <begin position="38"/>
        <end position="193"/>
    </location>
</feature>
<name>A0ABZ0IQ06_9BACT</name>
<dbReference type="SUPFAM" id="SSF49344">
    <property type="entry name" value="CBD9-like"/>
    <property type="match status" value="1"/>
</dbReference>
<evidence type="ECO:0000259" key="3">
    <source>
        <dbReference type="Pfam" id="PF19313"/>
    </source>
</evidence>
<dbReference type="CDD" id="cd09618">
    <property type="entry name" value="CBM9_like_2"/>
    <property type="match status" value="1"/>
</dbReference>
<reference evidence="4 5" key="1">
    <citation type="journal article" date="2023" name="Microbiol. Resour. Announc.">
        <title>Complete Genome Sequence of Imperialibacter roseus strain P4T.</title>
        <authorList>
            <person name="Tizabi D.R."/>
            <person name="Bachvaroff T."/>
            <person name="Hill R.T."/>
        </authorList>
    </citation>
    <scope>NUCLEOTIDE SEQUENCE [LARGE SCALE GENOMIC DNA]</scope>
    <source>
        <strain evidence="4 5">P4T</strain>
    </source>
</reference>
<dbReference type="InterPro" id="IPR010502">
    <property type="entry name" value="Carb-bd_dom_fam9"/>
</dbReference>
<accession>A0ABZ0IQ06</accession>
<gene>
    <name evidence="4" type="ORF">RT717_21535</name>
</gene>
<dbReference type="Gene3D" id="2.60.40.1190">
    <property type="match status" value="1"/>
</dbReference>
<evidence type="ECO:0000256" key="1">
    <source>
        <dbReference type="SAM" id="SignalP"/>
    </source>
</evidence>
<feature type="signal peptide" evidence="1">
    <location>
        <begin position="1"/>
        <end position="18"/>
    </location>
</feature>
<proteinExistence type="predicted"/>
<evidence type="ECO:0000259" key="2">
    <source>
        <dbReference type="Pfam" id="PF06452"/>
    </source>
</evidence>
<feature type="domain" description="DUF5916" evidence="3">
    <location>
        <begin position="233"/>
        <end position="855"/>
    </location>
</feature>
<dbReference type="Pfam" id="PF06452">
    <property type="entry name" value="CBM9_1"/>
    <property type="match status" value="1"/>
</dbReference>
<protein>
    <submittedName>
        <fullName evidence="4">DUF5916 domain-containing protein</fullName>
    </submittedName>
</protein>
<feature type="chain" id="PRO_5045898675" evidence="1">
    <location>
        <begin position="19"/>
        <end position="874"/>
    </location>
</feature>
<keyword evidence="1" id="KW-0732">Signal</keyword>